<sequence>NGNPLTINREEEKAPSRLPDHITVHSVAGSETYQCNICGNRYRTKANFKNHLSCKTGIKLFNCDKCESSFNSLSHLKYHLRGHLGLRPFRCKICSRDFAQTGHLTRHVNQVHGNIRRYKCEHCPQEFYSKYSIKVHSVSHTGERPFVCQECNQRFKYASALRKHSFSHDTHRFMCYKCDMTFPTLAGFEDHLRLYNITIRPYVSEIKSARFATSALRDQII</sequence>
<keyword evidence="5" id="KW-0862">Zinc</keyword>
<dbReference type="PANTHER" id="PTHR24404:SF114">
    <property type="entry name" value="KLUMPFUSS, ISOFORM B-RELATED"/>
    <property type="match status" value="1"/>
</dbReference>
<dbReference type="GO" id="GO:0005634">
    <property type="term" value="C:nucleus"/>
    <property type="evidence" value="ECO:0007669"/>
    <property type="project" value="UniProtKB-SubCell"/>
</dbReference>
<dbReference type="OMA" id="CKERFSR"/>
<proteinExistence type="predicted"/>
<dbReference type="GO" id="GO:0000978">
    <property type="term" value="F:RNA polymerase II cis-regulatory region sequence-specific DNA binding"/>
    <property type="evidence" value="ECO:0007669"/>
    <property type="project" value="TreeGrafter"/>
</dbReference>
<dbReference type="InterPro" id="IPR013087">
    <property type="entry name" value="Znf_C2H2_type"/>
</dbReference>
<dbReference type="Proteomes" id="UP000094527">
    <property type="component" value="Unassembled WGS sequence"/>
</dbReference>
<dbReference type="FunFam" id="3.30.160.60:FF:000100">
    <property type="entry name" value="Zinc finger 45-like"/>
    <property type="match status" value="1"/>
</dbReference>
<keyword evidence="3" id="KW-0677">Repeat</keyword>
<reference evidence="10 11" key="1">
    <citation type="journal article" date="2016" name="Genome Biol. Evol.">
        <title>Gene Family Evolution Reflects Adaptation to Soil Environmental Stressors in the Genome of the Collembolan Orchesella cincta.</title>
        <authorList>
            <person name="Faddeeva-Vakhrusheva A."/>
            <person name="Derks M.F."/>
            <person name="Anvar S.Y."/>
            <person name="Agamennone V."/>
            <person name="Suring W."/>
            <person name="Smit S."/>
            <person name="van Straalen N.M."/>
            <person name="Roelofs D."/>
        </authorList>
    </citation>
    <scope>NUCLEOTIDE SEQUENCE [LARGE SCALE GENOMIC DNA]</scope>
    <source>
        <tissue evidence="10">Mixed pool</tissue>
    </source>
</reference>
<dbReference type="PROSITE" id="PS50157">
    <property type="entry name" value="ZINC_FINGER_C2H2_2"/>
    <property type="match status" value="5"/>
</dbReference>
<dbReference type="STRING" id="48709.A0A1D2M306"/>
<comment type="caution">
    <text evidence="10">The sequence shown here is derived from an EMBL/GenBank/DDBJ whole genome shotgun (WGS) entry which is preliminary data.</text>
</comment>
<dbReference type="GO" id="GO:0048598">
    <property type="term" value="P:embryonic morphogenesis"/>
    <property type="evidence" value="ECO:0007669"/>
    <property type="project" value="UniProtKB-ARBA"/>
</dbReference>
<keyword evidence="11" id="KW-1185">Reference proteome</keyword>
<dbReference type="AlphaFoldDB" id="A0A1D2M306"/>
<evidence type="ECO:0000256" key="5">
    <source>
        <dbReference type="ARBA" id="ARBA00022833"/>
    </source>
</evidence>
<comment type="subcellular location">
    <subcellularLocation>
        <location evidence="1">Nucleus</location>
    </subcellularLocation>
</comment>
<evidence type="ECO:0000256" key="6">
    <source>
        <dbReference type="ARBA" id="ARBA00023125"/>
    </source>
</evidence>
<feature type="domain" description="C2H2-type" evidence="9">
    <location>
        <begin position="61"/>
        <end position="88"/>
    </location>
</feature>
<dbReference type="Pfam" id="PF00096">
    <property type="entry name" value="zf-C2H2"/>
    <property type="match status" value="4"/>
</dbReference>
<evidence type="ECO:0000256" key="4">
    <source>
        <dbReference type="ARBA" id="ARBA00022771"/>
    </source>
</evidence>
<feature type="domain" description="C2H2-type" evidence="9">
    <location>
        <begin position="89"/>
        <end position="117"/>
    </location>
</feature>
<keyword evidence="2" id="KW-0479">Metal-binding</keyword>
<dbReference type="InterPro" id="IPR036236">
    <property type="entry name" value="Znf_C2H2_sf"/>
</dbReference>
<keyword evidence="4 8" id="KW-0863">Zinc-finger</keyword>
<dbReference type="GO" id="GO:0006357">
    <property type="term" value="P:regulation of transcription by RNA polymerase II"/>
    <property type="evidence" value="ECO:0007669"/>
    <property type="project" value="TreeGrafter"/>
</dbReference>
<evidence type="ECO:0000256" key="1">
    <source>
        <dbReference type="ARBA" id="ARBA00004123"/>
    </source>
</evidence>
<feature type="domain" description="C2H2-type" evidence="9">
    <location>
        <begin position="146"/>
        <end position="173"/>
    </location>
</feature>
<evidence type="ECO:0000256" key="3">
    <source>
        <dbReference type="ARBA" id="ARBA00022737"/>
    </source>
</evidence>
<dbReference type="GO" id="GO:0003700">
    <property type="term" value="F:DNA-binding transcription factor activity"/>
    <property type="evidence" value="ECO:0007669"/>
    <property type="project" value="TreeGrafter"/>
</dbReference>
<evidence type="ECO:0000313" key="10">
    <source>
        <dbReference type="EMBL" id="ODM87353.1"/>
    </source>
</evidence>
<dbReference type="EMBL" id="LJIJ01005507">
    <property type="protein sequence ID" value="ODM87353.1"/>
    <property type="molecule type" value="Genomic_DNA"/>
</dbReference>
<dbReference type="SMART" id="SM00355">
    <property type="entry name" value="ZnF_C2H2"/>
    <property type="match status" value="6"/>
</dbReference>
<evidence type="ECO:0000259" key="9">
    <source>
        <dbReference type="PROSITE" id="PS50157"/>
    </source>
</evidence>
<evidence type="ECO:0000256" key="8">
    <source>
        <dbReference type="PROSITE-ProRule" id="PRU00042"/>
    </source>
</evidence>
<dbReference type="InterPro" id="IPR050589">
    <property type="entry name" value="Ikaros_C2H2-ZF"/>
</dbReference>
<evidence type="ECO:0000256" key="2">
    <source>
        <dbReference type="ARBA" id="ARBA00022723"/>
    </source>
</evidence>
<dbReference type="FunFam" id="3.30.160.60:FF:000446">
    <property type="entry name" value="Zinc finger protein"/>
    <property type="match status" value="1"/>
</dbReference>
<dbReference type="GO" id="GO:0008270">
    <property type="term" value="F:zinc ion binding"/>
    <property type="evidence" value="ECO:0007669"/>
    <property type="project" value="UniProtKB-KW"/>
</dbReference>
<protein>
    <submittedName>
        <fullName evidence="10">Putative zinc finger protein</fullName>
    </submittedName>
</protein>
<dbReference type="Gene3D" id="3.30.160.60">
    <property type="entry name" value="Classic Zinc Finger"/>
    <property type="match status" value="5"/>
</dbReference>
<dbReference type="PANTHER" id="PTHR24404">
    <property type="entry name" value="ZINC FINGER PROTEIN"/>
    <property type="match status" value="1"/>
</dbReference>
<keyword evidence="6" id="KW-0238">DNA-binding</keyword>
<keyword evidence="7" id="KW-0539">Nucleus</keyword>
<dbReference type="FunFam" id="3.30.160.60:FF:000624">
    <property type="entry name" value="zinc finger protein 697"/>
    <property type="match status" value="1"/>
</dbReference>
<feature type="non-terminal residue" evidence="10">
    <location>
        <position position="1"/>
    </location>
</feature>
<dbReference type="PROSITE" id="PS00028">
    <property type="entry name" value="ZINC_FINGER_C2H2_1"/>
    <property type="match status" value="4"/>
</dbReference>
<feature type="domain" description="C2H2-type" evidence="9">
    <location>
        <begin position="118"/>
        <end position="145"/>
    </location>
</feature>
<evidence type="ECO:0000256" key="7">
    <source>
        <dbReference type="ARBA" id="ARBA00023242"/>
    </source>
</evidence>
<evidence type="ECO:0000313" key="11">
    <source>
        <dbReference type="Proteomes" id="UP000094527"/>
    </source>
</evidence>
<gene>
    <name evidence="10" type="ORF">Ocin01_19329</name>
</gene>
<organism evidence="10 11">
    <name type="scientific">Orchesella cincta</name>
    <name type="common">Springtail</name>
    <name type="synonym">Podura cincta</name>
    <dbReference type="NCBI Taxonomy" id="48709"/>
    <lineage>
        <taxon>Eukaryota</taxon>
        <taxon>Metazoa</taxon>
        <taxon>Ecdysozoa</taxon>
        <taxon>Arthropoda</taxon>
        <taxon>Hexapoda</taxon>
        <taxon>Collembola</taxon>
        <taxon>Entomobryomorpha</taxon>
        <taxon>Entomobryoidea</taxon>
        <taxon>Orchesellidae</taxon>
        <taxon>Orchesellinae</taxon>
        <taxon>Orchesella</taxon>
    </lineage>
</organism>
<name>A0A1D2M306_ORCCI</name>
<feature type="domain" description="C2H2-type" evidence="9">
    <location>
        <begin position="33"/>
        <end position="60"/>
    </location>
</feature>
<accession>A0A1D2M306</accession>
<dbReference type="SUPFAM" id="SSF57667">
    <property type="entry name" value="beta-beta-alpha zinc fingers"/>
    <property type="match status" value="3"/>
</dbReference>
<dbReference type="OrthoDB" id="427030at2759"/>